<keyword evidence="8" id="KW-1185">Reference proteome</keyword>
<dbReference type="InterPro" id="IPR036250">
    <property type="entry name" value="AcylCo_DH-like_C"/>
</dbReference>
<dbReference type="Gene3D" id="1.20.140.10">
    <property type="entry name" value="Butyryl-CoA Dehydrogenase, subunit A, domain 3"/>
    <property type="match status" value="1"/>
</dbReference>
<evidence type="ECO:0000256" key="1">
    <source>
        <dbReference type="ARBA" id="ARBA00001974"/>
    </source>
</evidence>
<evidence type="ECO:0000256" key="3">
    <source>
        <dbReference type="ARBA" id="ARBA00022630"/>
    </source>
</evidence>
<keyword evidence="4" id="KW-0274">FAD</keyword>
<accession>A0A328AGH9</accession>
<proteinExistence type="inferred from homology"/>
<name>A0A328AGH9_9CAUL</name>
<evidence type="ECO:0000259" key="5">
    <source>
        <dbReference type="Pfam" id="PF00441"/>
    </source>
</evidence>
<feature type="domain" description="Acyl-CoA dehydrogenase/oxidase N-terminal" evidence="6">
    <location>
        <begin position="14"/>
        <end position="115"/>
    </location>
</feature>
<dbReference type="GO" id="GO:0050660">
    <property type="term" value="F:flavin adenine dinucleotide binding"/>
    <property type="evidence" value="ECO:0007669"/>
    <property type="project" value="InterPro"/>
</dbReference>
<dbReference type="InterPro" id="IPR037069">
    <property type="entry name" value="AcylCoA_DH/ox_N_sf"/>
</dbReference>
<keyword evidence="3" id="KW-0285">Flavoprotein</keyword>
<dbReference type="SUPFAM" id="SSF56645">
    <property type="entry name" value="Acyl-CoA dehydrogenase NM domain-like"/>
    <property type="match status" value="1"/>
</dbReference>
<dbReference type="InterPro" id="IPR009100">
    <property type="entry name" value="AcylCoA_DH/oxidase_NM_dom_sf"/>
</dbReference>
<dbReference type="RefSeq" id="WP_111514840.1">
    <property type="nucleotide sequence ID" value="NZ_QFYR01000002.1"/>
</dbReference>
<dbReference type="PANTHER" id="PTHR43884">
    <property type="entry name" value="ACYL-COA DEHYDROGENASE"/>
    <property type="match status" value="1"/>
</dbReference>
<reference evidence="8" key="1">
    <citation type="submission" date="2018-05" db="EMBL/GenBank/DDBJ databases">
        <authorList>
            <person name="Li X."/>
        </authorList>
    </citation>
    <scope>NUCLEOTIDE SEQUENCE [LARGE SCALE GENOMIC DNA]</scope>
    <source>
        <strain evidence="8">YIM 73061</strain>
    </source>
</reference>
<evidence type="ECO:0000313" key="7">
    <source>
        <dbReference type="EMBL" id="RAK52554.1"/>
    </source>
</evidence>
<dbReference type="Pfam" id="PF02771">
    <property type="entry name" value="Acyl-CoA_dh_N"/>
    <property type="match status" value="1"/>
</dbReference>
<dbReference type="OrthoDB" id="7316074at2"/>
<evidence type="ECO:0000313" key="8">
    <source>
        <dbReference type="Proteomes" id="UP000249725"/>
    </source>
</evidence>
<dbReference type="Pfam" id="PF00441">
    <property type="entry name" value="Acyl-CoA_dh_1"/>
    <property type="match status" value="1"/>
</dbReference>
<dbReference type="InterPro" id="IPR046373">
    <property type="entry name" value="Acyl-CoA_Oxase/DH_mid-dom_sf"/>
</dbReference>
<dbReference type="Proteomes" id="UP000249725">
    <property type="component" value="Unassembled WGS sequence"/>
</dbReference>
<dbReference type="InterPro" id="IPR013786">
    <property type="entry name" value="AcylCoA_DH/ox_N"/>
</dbReference>
<protein>
    <submittedName>
        <fullName evidence="7">Acyl-CoA dehydrogenase</fullName>
    </submittedName>
</protein>
<evidence type="ECO:0000259" key="6">
    <source>
        <dbReference type="Pfam" id="PF02771"/>
    </source>
</evidence>
<dbReference type="PIRSF" id="PIRSF016578">
    <property type="entry name" value="HsaA"/>
    <property type="match status" value="1"/>
</dbReference>
<dbReference type="SUPFAM" id="SSF47203">
    <property type="entry name" value="Acyl-CoA dehydrogenase C-terminal domain-like"/>
    <property type="match status" value="1"/>
</dbReference>
<dbReference type="GO" id="GO:0003995">
    <property type="term" value="F:acyl-CoA dehydrogenase activity"/>
    <property type="evidence" value="ECO:0007669"/>
    <property type="project" value="TreeGrafter"/>
</dbReference>
<dbReference type="PANTHER" id="PTHR43884:SF12">
    <property type="entry name" value="ISOVALERYL-COA DEHYDROGENASE, MITOCHONDRIAL-RELATED"/>
    <property type="match status" value="1"/>
</dbReference>
<feature type="domain" description="Acyl-CoA dehydrogenase/oxidase C-terminal" evidence="5">
    <location>
        <begin position="247"/>
        <end position="375"/>
    </location>
</feature>
<dbReference type="Gene3D" id="1.10.540.10">
    <property type="entry name" value="Acyl-CoA dehydrogenase/oxidase, N-terminal domain"/>
    <property type="match status" value="1"/>
</dbReference>
<sequence length="393" mass="41633">MKPAGAVAGASLAERVRAAAEIAAEHAEAVDREGRFPHEAVDAMRAGRLLALSAPAEVGGEGASLADIAGICTTLGGACASAGMVFAMHHISLVNLLDCGMESAWHREFLTRAASEQLLFASSTTEAGVGGDLRQSICAVEADGERFNLAKNAPVISYGEEADAIFATARRDPDAPSSDQVLCVLLKDQMEIERVSTWDALGMRGTCSHGFRYKANAPQEQILPRPFADIAAESMVAASHLLWSSVWCGIASDALAKAQAFVTAEARKNPAVTPPGAPKLAETYTRLRLIEAAIRDGLARWDVMRANPDAGPTMGFALAMNALKVSVSTEALRVVDEALMICGLQAYKNSGPYSLGRHLRDIHSARLMIGNDRILAGAGQLLLVQRTAQTRRS</sequence>
<evidence type="ECO:0000256" key="2">
    <source>
        <dbReference type="ARBA" id="ARBA00009347"/>
    </source>
</evidence>
<comment type="caution">
    <text evidence="7">The sequence shown here is derived from an EMBL/GenBank/DDBJ whole genome shotgun (WGS) entry which is preliminary data.</text>
</comment>
<dbReference type="AlphaFoldDB" id="A0A328AGH9"/>
<gene>
    <name evidence="7" type="ORF">DJ018_10090</name>
</gene>
<dbReference type="Gene3D" id="2.40.110.10">
    <property type="entry name" value="Butyryl-CoA Dehydrogenase, subunit A, domain 2"/>
    <property type="match status" value="1"/>
</dbReference>
<comment type="cofactor">
    <cofactor evidence="1">
        <name>FAD</name>
        <dbReference type="ChEBI" id="CHEBI:57692"/>
    </cofactor>
</comment>
<comment type="similarity">
    <text evidence="2">Belongs to the acyl-CoA dehydrogenase family.</text>
</comment>
<organism evidence="7 8">
    <name type="scientific">Phenylobacterium deserti</name>
    <dbReference type="NCBI Taxonomy" id="1914756"/>
    <lineage>
        <taxon>Bacteria</taxon>
        <taxon>Pseudomonadati</taxon>
        <taxon>Pseudomonadota</taxon>
        <taxon>Alphaproteobacteria</taxon>
        <taxon>Caulobacterales</taxon>
        <taxon>Caulobacteraceae</taxon>
        <taxon>Phenylobacterium</taxon>
    </lineage>
</organism>
<evidence type="ECO:0000256" key="4">
    <source>
        <dbReference type="ARBA" id="ARBA00022827"/>
    </source>
</evidence>
<dbReference type="EMBL" id="QFYR01000002">
    <property type="protein sequence ID" value="RAK52554.1"/>
    <property type="molecule type" value="Genomic_DNA"/>
</dbReference>
<dbReference type="InterPro" id="IPR009075">
    <property type="entry name" value="AcylCo_DH/oxidase_C"/>
</dbReference>